<name>A0ABT9UWA5_9FIRM</name>
<reference evidence="1 2" key="1">
    <citation type="submission" date="2023-07" db="EMBL/GenBank/DDBJ databases">
        <title>Genomic Encyclopedia of Type Strains, Phase IV (KMG-IV): sequencing the most valuable type-strain genomes for metagenomic binning, comparative biology and taxonomic classification.</title>
        <authorList>
            <person name="Goeker M."/>
        </authorList>
    </citation>
    <scope>NUCLEOTIDE SEQUENCE [LARGE SCALE GENOMIC DNA]</scope>
    <source>
        <strain evidence="1 2">DSM 20694</strain>
    </source>
</reference>
<dbReference type="EMBL" id="JAUSUF010000010">
    <property type="protein sequence ID" value="MDQ0150593.1"/>
    <property type="molecule type" value="Genomic_DNA"/>
</dbReference>
<organism evidence="1 2">
    <name type="scientific">Eubacterium multiforme</name>
    <dbReference type="NCBI Taxonomy" id="83339"/>
    <lineage>
        <taxon>Bacteria</taxon>
        <taxon>Bacillati</taxon>
        <taxon>Bacillota</taxon>
        <taxon>Clostridia</taxon>
        <taxon>Eubacteriales</taxon>
        <taxon>Eubacteriaceae</taxon>
        <taxon>Eubacterium</taxon>
    </lineage>
</organism>
<evidence type="ECO:0000313" key="1">
    <source>
        <dbReference type="EMBL" id="MDQ0150593.1"/>
    </source>
</evidence>
<keyword evidence="2" id="KW-1185">Reference proteome</keyword>
<comment type="caution">
    <text evidence="1">The sequence shown here is derived from an EMBL/GenBank/DDBJ whole genome shotgun (WGS) entry which is preliminary data.</text>
</comment>
<dbReference type="Proteomes" id="UP001228504">
    <property type="component" value="Unassembled WGS sequence"/>
</dbReference>
<accession>A0ABT9UWA5</accession>
<gene>
    <name evidence="1" type="ORF">J2S18_002541</name>
</gene>
<dbReference type="RefSeq" id="WP_307487322.1">
    <property type="nucleotide sequence ID" value="NZ_JAUSUF010000010.1"/>
</dbReference>
<proteinExistence type="predicted"/>
<sequence>MKNKRWKRKAKRLIGKSDLFMCECEFCELFNKKIKCYGACTGQYREIEKLLKNKEVRI</sequence>
<evidence type="ECO:0000313" key="2">
    <source>
        <dbReference type="Proteomes" id="UP001228504"/>
    </source>
</evidence>
<protein>
    <submittedName>
        <fullName evidence="1">Uncharacterized protein</fullName>
    </submittedName>
</protein>